<evidence type="ECO:0008006" key="2">
    <source>
        <dbReference type="Google" id="ProtNLM"/>
    </source>
</evidence>
<accession>A0A382EJ81</accession>
<gene>
    <name evidence="1" type="ORF">METZ01_LOCUS203313</name>
</gene>
<dbReference type="EMBL" id="UINC01044680">
    <property type="protein sequence ID" value="SVB50459.1"/>
    <property type="molecule type" value="Genomic_DNA"/>
</dbReference>
<dbReference type="SUPFAM" id="SSF54909">
    <property type="entry name" value="Dimeric alpha+beta barrel"/>
    <property type="match status" value="1"/>
</dbReference>
<reference evidence="1" key="1">
    <citation type="submission" date="2018-05" db="EMBL/GenBank/DDBJ databases">
        <authorList>
            <person name="Lanie J.A."/>
            <person name="Ng W.-L."/>
            <person name="Kazmierczak K.M."/>
            <person name="Andrzejewski T.M."/>
            <person name="Davidsen T.M."/>
            <person name="Wayne K.J."/>
            <person name="Tettelin H."/>
            <person name="Glass J.I."/>
            <person name="Rusch D."/>
            <person name="Podicherti R."/>
            <person name="Tsui H.-C.T."/>
            <person name="Winkler M.E."/>
        </authorList>
    </citation>
    <scope>NUCLEOTIDE SEQUENCE</scope>
</reference>
<protein>
    <recommendedName>
        <fullName evidence="2">ABM domain-containing protein</fullName>
    </recommendedName>
</protein>
<evidence type="ECO:0000313" key="1">
    <source>
        <dbReference type="EMBL" id="SVB50459.1"/>
    </source>
</evidence>
<name>A0A382EJ81_9ZZZZ</name>
<dbReference type="InterPro" id="IPR011008">
    <property type="entry name" value="Dimeric_a/b-barrel"/>
</dbReference>
<organism evidence="1">
    <name type="scientific">marine metagenome</name>
    <dbReference type="NCBI Taxonomy" id="408172"/>
    <lineage>
        <taxon>unclassified sequences</taxon>
        <taxon>metagenomes</taxon>
        <taxon>ecological metagenomes</taxon>
    </lineage>
</organism>
<sequence length="103" mass="11804">MITAIVQFDLPSDVDRQKAAETFQRIAPLYRDMDGLIHKYFCFSDEGKGAGIYLWETREAAEKVYAGVWRDRIKELYGVDPEIQFYEPLLIVDNAAGEIRNAA</sequence>
<dbReference type="AlphaFoldDB" id="A0A382EJ81"/>
<dbReference type="Gene3D" id="3.30.70.100">
    <property type="match status" value="1"/>
</dbReference>
<proteinExistence type="predicted"/>